<dbReference type="GeneID" id="112685233"/>
<dbReference type="RefSeq" id="XP_025412847.1">
    <property type="nucleotide sequence ID" value="XM_025557062.1"/>
</dbReference>
<evidence type="ECO:0000256" key="5">
    <source>
        <dbReference type="ARBA" id="ARBA00022801"/>
    </source>
</evidence>
<dbReference type="EC" id="3.1.3.16" evidence="3"/>
<evidence type="ECO:0000256" key="6">
    <source>
        <dbReference type="ARBA" id="ARBA00022842"/>
    </source>
</evidence>
<keyword evidence="11" id="KW-1185">Reference proteome</keyword>
<gene>
    <name evidence="12" type="primary">LOC112685233</name>
</gene>
<evidence type="ECO:0000256" key="1">
    <source>
        <dbReference type="ARBA" id="ARBA00001936"/>
    </source>
</evidence>
<dbReference type="AlphaFoldDB" id="A0A8B8FQ45"/>
<dbReference type="InterPro" id="IPR001932">
    <property type="entry name" value="PPM-type_phosphatase-like_dom"/>
</dbReference>
<dbReference type="Proteomes" id="UP000694846">
    <property type="component" value="Unplaced"/>
</dbReference>
<dbReference type="SMART" id="SM00332">
    <property type="entry name" value="PP2Cc"/>
    <property type="match status" value="1"/>
</dbReference>
<evidence type="ECO:0000256" key="2">
    <source>
        <dbReference type="ARBA" id="ARBA00006702"/>
    </source>
</evidence>
<organism evidence="11 12">
    <name type="scientific">Sipha flava</name>
    <name type="common">yellow sugarcane aphid</name>
    <dbReference type="NCBI Taxonomy" id="143950"/>
    <lineage>
        <taxon>Eukaryota</taxon>
        <taxon>Metazoa</taxon>
        <taxon>Ecdysozoa</taxon>
        <taxon>Arthropoda</taxon>
        <taxon>Hexapoda</taxon>
        <taxon>Insecta</taxon>
        <taxon>Pterygota</taxon>
        <taxon>Neoptera</taxon>
        <taxon>Paraneoptera</taxon>
        <taxon>Hemiptera</taxon>
        <taxon>Sternorrhyncha</taxon>
        <taxon>Aphidomorpha</taxon>
        <taxon>Aphidoidea</taxon>
        <taxon>Aphididae</taxon>
        <taxon>Sipha</taxon>
    </lineage>
</organism>
<dbReference type="Pfam" id="PF00481">
    <property type="entry name" value="PP2C"/>
    <property type="match status" value="1"/>
</dbReference>
<keyword evidence="8" id="KW-0464">Manganese</keyword>
<dbReference type="PANTHER" id="PTHR13832">
    <property type="entry name" value="PROTEIN PHOSPHATASE 2C"/>
    <property type="match status" value="1"/>
</dbReference>
<proteinExistence type="inferred from homology"/>
<dbReference type="Gene3D" id="3.60.40.10">
    <property type="entry name" value="PPM-type phosphatase domain"/>
    <property type="match status" value="1"/>
</dbReference>
<keyword evidence="7 9" id="KW-0904">Protein phosphatase</keyword>
<dbReference type="PROSITE" id="PS01032">
    <property type="entry name" value="PPM_1"/>
    <property type="match status" value="1"/>
</dbReference>
<evidence type="ECO:0000256" key="8">
    <source>
        <dbReference type="ARBA" id="ARBA00023211"/>
    </source>
</evidence>
<dbReference type="InterPro" id="IPR015655">
    <property type="entry name" value="PP2C"/>
</dbReference>
<protein>
    <recommendedName>
        <fullName evidence="3">protein-serine/threonine phosphatase</fullName>
        <ecNumber evidence="3">3.1.3.16</ecNumber>
    </recommendedName>
</protein>
<evidence type="ECO:0000256" key="7">
    <source>
        <dbReference type="ARBA" id="ARBA00022912"/>
    </source>
</evidence>
<accession>A0A8B8FQ45</accession>
<name>A0A8B8FQ45_9HEMI</name>
<keyword evidence="5 9" id="KW-0378">Hydrolase</keyword>
<dbReference type="PROSITE" id="PS51746">
    <property type="entry name" value="PPM_2"/>
    <property type="match status" value="1"/>
</dbReference>
<feature type="domain" description="PPM-type phosphatase" evidence="10">
    <location>
        <begin position="24"/>
        <end position="321"/>
    </location>
</feature>
<evidence type="ECO:0000256" key="4">
    <source>
        <dbReference type="ARBA" id="ARBA00022723"/>
    </source>
</evidence>
<comment type="similarity">
    <text evidence="2 9">Belongs to the PP2C family.</text>
</comment>
<dbReference type="CDD" id="cd00143">
    <property type="entry name" value="PP2Cc"/>
    <property type="match status" value="1"/>
</dbReference>
<evidence type="ECO:0000313" key="11">
    <source>
        <dbReference type="Proteomes" id="UP000694846"/>
    </source>
</evidence>
<dbReference type="GO" id="GO:0004722">
    <property type="term" value="F:protein serine/threonine phosphatase activity"/>
    <property type="evidence" value="ECO:0007669"/>
    <property type="project" value="UniProtKB-EC"/>
</dbReference>
<evidence type="ECO:0000259" key="10">
    <source>
        <dbReference type="PROSITE" id="PS51746"/>
    </source>
</evidence>
<dbReference type="GO" id="GO:0046872">
    <property type="term" value="F:metal ion binding"/>
    <property type="evidence" value="ECO:0007669"/>
    <property type="project" value="UniProtKB-KW"/>
</dbReference>
<keyword evidence="6" id="KW-0460">Magnesium</keyword>
<dbReference type="OrthoDB" id="10264738at2759"/>
<comment type="cofactor">
    <cofactor evidence="1">
        <name>Mn(2+)</name>
        <dbReference type="ChEBI" id="CHEBI:29035"/>
    </cofactor>
</comment>
<evidence type="ECO:0000313" key="12">
    <source>
        <dbReference type="RefSeq" id="XP_025412847.1"/>
    </source>
</evidence>
<reference evidence="12" key="1">
    <citation type="submission" date="2025-08" db="UniProtKB">
        <authorList>
            <consortium name="RefSeq"/>
        </authorList>
    </citation>
    <scope>IDENTIFICATION</scope>
    <source>
        <tissue evidence="12">Whole body</tissue>
    </source>
</reference>
<dbReference type="InterPro" id="IPR036457">
    <property type="entry name" value="PPM-type-like_dom_sf"/>
</dbReference>
<keyword evidence="4" id="KW-0479">Metal-binding</keyword>
<sequence length="339" mass="37404">MQSAYLDEPITEMVTEDTENEFVSCGVATMQGWRSSQEDAHLSILNFDENKSLFGVFDGHGGPEVALCAAEKIPELIKNDFYRDGDYGEALKKAFMDFDEYLLTMDGYTRMKALHGYPVKNNSKSDGTNDKFSSKTSFGYASGTTAVVALSVNDWENTKMYVAHVGDSGCIISDHLVQCTYMTKDHNPKYEPELSRILAAGGIVANGRVNHDLNMSRALGDHLYKGNSLLSMTEQIIIGMPEVKVKEIKPEFGRFMLIACDGIWNSITRNKAAIIVSEFIKSPTVKMSEICQHLILRCLAPSKAACGGRGLDNMTCILIRFKDAPEDVCAGAMNSLKLK</sequence>
<dbReference type="PANTHER" id="PTHR13832:SF803">
    <property type="entry name" value="PROTEIN PHOSPHATASE 1G"/>
    <property type="match status" value="1"/>
</dbReference>
<dbReference type="InterPro" id="IPR000222">
    <property type="entry name" value="PP2C_BS"/>
</dbReference>
<evidence type="ECO:0000256" key="9">
    <source>
        <dbReference type="RuleBase" id="RU003465"/>
    </source>
</evidence>
<evidence type="ECO:0000256" key="3">
    <source>
        <dbReference type="ARBA" id="ARBA00013081"/>
    </source>
</evidence>
<dbReference type="SUPFAM" id="SSF81606">
    <property type="entry name" value="PP2C-like"/>
    <property type="match status" value="1"/>
</dbReference>